<proteinExistence type="predicted"/>
<dbReference type="Pfam" id="PF20434">
    <property type="entry name" value="BD-FAE"/>
    <property type="match status" value="1"/>
</dbReference>
<accession>A0A4R6VJ13</accession>
<keyword evidence="4" id="KW-1185">Reference proteome</keyword>
<dbReference type="Gene3D" id="3.40.50.1820">
    <property type="entry name" value="alpha/beta hydrolase"/>
    <property type="match status" value="1"/>
</dbReference>
<dbReference type="PANTHER" id="PTHR48081:SF33">
    <property type="entry name" value="KYNURENINE FORMAMIDASE"/>
    <property type="match status" value="1"/>
</dbReference>
<dbReference type="PANTHER" id="PTHR48081">
    <property type="entry name" value="AB HYDROLASE SUPERFAMILY PROTEIN C4A8.06C"/>
    <property type="match status" value="1"/>
</dbReference>
<gene>
    <name evidence="3" type="ORF">ATL17_2793</name>
</gene>
<dbReference type="InterPro" id="IPR049492">
    <property type="entry name" value="BD-FAE-like_dom"/>
</dbReference>
<evidence type="ECO:0000313" key="3">
    <source>
        <dbReference type="EMBL" id="TDQ61692.1"/>
    </source>
</evidence>
<evidence type="ECO:0000256" key="1">
    <source>
        <dbReference type="ARBA" id="ARBA00022801"/>
    </source>
</evidence>
<dbReference type="RefSeq" id="WP_133573392.1">
    <property type="nucleotide sequence ID" value="NZ_SNYR01000003.1"/>
</dbReference>
<evidence type="ECO:0000313" key="4">
    <source>
        <dbReference type="Proteomes" id="UP000295391"/>
    </source>
</evidence>
<dbReference type="GO" id="GO:0016787">
    <property type="term" value="F:hydrolase activity"/>
    <property type="evidence" value="ECO:0007669"/>
    <property type="project" value="UniProtKB-KW"/>
</dbReference>
<comment type="caution">
    <text evidence="3">The sequence shown here is derived from an EMBL/GenBank/DDBJ whole genome shotgun (WGS) entry which is preliminary data.</text>
</comment>
<name>A0A4R6VJ13_9HYPH</name>
<dbReference type="AlphaFoldDB" id="A0A4R6VJ13"/>
<dbReference type="InterPro" id="IPR050300">
    <property type="entry name" value="GDXG_lipolytic_enzyme"/>
</dbReference>
<reference evidence="3 4" key="1">
    <citation type="submission" date="2019-03" db="EMBL/GenBank/DDBJ databases">
        <title>Genomic Encyclopedia of Type Strains, Phase III (KMG-III): the genomes of soil and plant-associated and newly described type strains.</title>
        <authorList>
            <person name="Whitman W."/>
        </authorList>
    </citation>
    <scope>NUCLEOTIDE SEQUENCE [LARGE SCALE GENOMIC DNA]</scope>
    <source>
        <strain evidence="3 4">CGMCC 1.7002</strain>
    </source>
</reference>
<dbReference type="OrthoDB" id="9771666at2"/>
<evidence type="ECO:0000259" key="2">
    <source>
        <dbReference type="Pfam" id="PF20434"/>
    </source>
</evidence>
<sequence>MRIVIWFLVILVAVIGVLAFVALYPPARDKALVAMSHAAAYPYEEDVREISYGPLARHRLDYYPANPAELDQKRPIILFYYGGAWRAGEKAFYHFVGTRLAAAGYDVVIPDYRLFPEVQFEGFMEDARLAYGWVSAEMAQAEGREIIVMGHSAGAHIAALMAYGADYRPEEASRPAAFVGLAGPYAFDPKDWPSTKEIFADVPEADLARPVYFVDNQSPPSLMFHGDRDDVVKLWNQEELAAALAQHDVAHESVILPETGHYKILFSFSRPLSAEMGVMAKIDSFIEQYISRVK</sequence>
<protein>
    <submittedName>
        <fullName evidence="3">Acetyl esterase/lipase</fullName>
    </submittedName>
</protein>
<organism evidence="3 4">
    <name type="scientific">Maritalea mobilis</name>
    <dbReference type="NCBI Taxonomy" id="483324"/>
    <lineage>
        <taxon>Bacteria</taxon>
        <taxon>Pseudomonadati</taxon>
        <taxon>Pseudomonadota</taxon>
        <taxon>Alphaproteobacteria</taxon>
        <taxon>Hyphomicrobiales</taxon>
        <taxon>Devosiaceae</taxon>
        <taxon>Maritalea</taxon>
    </lineage>
</organism>
<dbReference type="EMBL" id="SNYR01000003">
    <property type="protein sequence ID" value="TDQ61692.1"/>
    <property type="molecule type" value="Genomic_DNA"/>
</dbReference>
<dbReference type="Proteomes" id="UP000295391">
    <property type="component" value="Unassembled WGS sequence"/>
</dbReference>
<feature type="domain" description="BD-FAE-like" evidence="2">
    <location>
        <begin position="67"/>
        <end position="166"/>
    </location>
</feature>
<dbReference type="InterPro" id="IPR029058">
    <property type="entry name" value="AB_hydrolase_fold"/>
</dbReference>
<dbReference type="SUPFAM" id="SSF53474">
    <property type="entry name" value="alpha/beta-Hydrolases"/>
    <property type="match status" value="1"/>
</dbReference>
<keyword evidence="1" id="KW-0378">Hydrolase</keyword>